<protein>
    <recommendedName>
        <fullName evidence="2">Acyltransferase 3 domain-containing protein</fullName>
    </recommendedName>
</protein>
<sequence>MLVIAGHALAVVFVPSGMPERLERSNPIWLLMGSPWAGVWVFFVLSGYLMGKGFYSGRYEQSQESVRGFYRNRMMRILPMYYAVLLIVSVLVAPQIFSAGHLWEIVALGLFSLQSQAPTPVVGALWSIQTEMAFYAMVPLLFFILNKTVRVLPPWLLIVALGALGFTYRWWVLKETQNVGCISRAYVPLIANLDLFMIGMLANWLVPTASRIWKKVPTLPIGLSVMVLAYIVSAYVFVQASYGVHHVKYFWYAINVGPTFTTLVALSCILLFESHVASGKAAGAISGRAIAWSQSAGVLSYALYIWHEPVLVQLRTVANHDLTSGQAIAASIVAVGLSVVIAFFAFRLIEMPFERKKMDAPRKVLAT</sequence>
<evidence type="ECO:0000256" key="1">
    <source>
        <dbReference type="SAM" id="Phobius"/>
    </source>
</evidence>
<dbReference type="PANTHER" id="PTHR23028:SF53">
    <property type="entry name" value="ACYL_TRANSF_3 DOMAIN-CONTAINING PROTEIN"/>
    <property type="match status" value="1"/>
</dbReference>
<comment type="caution">
    <text evidence="3">The sequence shown here is derived from an EMBL/GenBank/DDBJ whole genome shotgun (WGS) entry which is preliminary data.</text>
</comment>
<dbReference type="EMBL" id="JAGHQM010003499">
    <property type="protein sequence ID" value="KAH0543482.1"/>
    <property type="molecule type" value="Genomic_DNA"/>
</dbReference>
<dbReference type="InterPro" id="IPR002656">
    <property type="entry name" value="Acyl_transf_3_dom"/>
</dbReference>
<feature type="transmembrane region" description="Helical" evidence="1">
    <location>
        <begin position="152"/>
        <end position="173"/>
    </location>
</feature>
<gene>
    <name evidence="3" type="ORF">GP486_008575</name>
</gene>
<dbReference type="AlphaFoldDB" id="A0A9P8IC28"/>
<organism evidence="3 4">
    <name type="scientific">Trichoglossum hirsutum</name>
    <dbReference type="NCBI Taxonomy" id="265104"/>
    <lineage>
        <taxon>Eukaryota</taxon>
        <taxon>Fungi</taxon>
        <taxon>Dikarya</taxon>
        <taxon>Ascomycota</taxon>
        <taxon>Pezizomycotina</taxon>
        <taxon>Geoglossomycetes</taxon>
        <taxon>Geoglossales</taxon>
        <taxon>Geoglossaceae</taxon>
        <taxon>Trichoglossum</taxon>
    </lineage>
</organism>
<dbReference type="Pfam" id="PF01757">
    <property type="entry name" value="Acyl_transf_3"/>
    <property type="match status" value="1"/>
</dbReference>
<feature type="transmembrane region" description="Helical" evidence="1">
    <location>
        <begin position="80"/>
        <end position="103"/>
    </location>
</feature>
<feature type="transmembrane region" description="Helical" evidence="1">
    <location>
        <begin position="185"/>
        <end position="206"/>
    </location>
</feature>
<accession>A0A9P8IC28</accession>
<feature type="transmembrane region" description="Helical" evidence="1">
    <location>
        <begin position="123"/>
        <end position="145"/>
    </location>
</feature>
<keyword evidence="1" id="KW-0812">Transmembrane</keyword>
<dbReference type="GO" id="GO:0016747">
    <property type="term" value="F:acyltransferase activity, transferring groups other than amino-acyl groups"/>
    <property type="evidence" value="ECO:0007669"/>
    <property type="project" value="InterPro"/>
</dbReference>
<keyword evidence="4" id="KW-1185">Reference proteome</keyword>
<feature type="transmembrane region" description="Helical" evidence="1">
    <location>
        <begin position="29"/>
        <end position="50"/>
    </location>
</feature>
<evidence type="ECO:0000313" key="4">
    <source>
        <dbReference type="Proteomes" id="UP000750711"/>
    </source>
</evidence>
<feature type="transmembrane region" description="Helical" evidence="1">
    <location>
        <begin position="327"/>
        <end position="349"/>
    </location>
</feature>
<dbReference type="GO" id="GO:0016020">
    <property type="term" value="C:membrane"/>
    <property type="evidence" value="ECO:0007669"/>
    <property type="project" value="TreeGrafter"/>
</dbReference>
<dbReference type="InterPro" id="IPR050879">
    <property type="entry name" value="Acyltransferase_3"/>
</dbReference>
<feature type="transmembrane region" description="Helical" evidence="1">
    <location>
        <begin position="218"/>
        <end position="237"/>
    </location>
</feature>
<feature type="domain" description="Acyltransferase 3" evidence="2">
    <location>
        <begin position="1"/>
        <end position="342"/>
    </location>
</feature>
<keyword evidence="1" id="KW-0472">Membrane</keyword>
<reference evidence="3" key="1">
    <citation type="submission" date="2021-03" db="EMBL/GenBank/DDBJ databases">
        <title>Comparative genomics and phylogenomic investigation of the class Geoglossomycetes provide insights into ecological specialization and systematics.</title>
        <authorList>
            <person name="Melie T."/>
            <person name="Pirro S."/>
            <person name="Miller A.N."/>
            <person name="Quandt A."/>
        </authorList>
    </citation>
    <scope>NUCLEOTIDE SEQUENCE</scope>
    <source>
        <strain evidence="3">CAQ_001_2017</strain>
    </source>
</reference>
<evidence type="ECO:0000259" key="2">
    <source>
        <dbReference type="Pfam" id="PF01757"/>
    </source>
</evidence>
<feature type="transmembrane region" description="Helical" evidence="1">
    <location>
        <begin position="249"/>
        <end position="272"/>
    </location>
</feature>
<feature type="transmembrane region" description="Helical" evidence="1">
    <location>
        <begin position="284"/>
        <end position="307"/>
    </location>
</feature>
<keyword evidence="1" id="KW-1133">Transmembrane helix</keyword>
<dbReference type="PANTHER" id="PTHR23028">
    <property type="entry name" value="ACETYLTRANSFERASE"/>
    <property type="match status" value="1"/>
</dbReference>
<name>A0A9P8IC28_9PEZI</name>
<dbReference type="GO" id="GO:0000271">
    <property type="term" value="P:polysaccharide biosynthetic process"/>
    <property type="evidence" value="ECO:0007669"/>
    <property type="project" value="TreeGrafter"/>
</dbReference>
<dbReference type="Proteomes" id="UP000750711">
    <property type="component" value="Unassembled WGS sequence"/>
</dbReference>
<proteinExistence type="predicted"/>
<evidence type="ECO:0000313" key="3">
    <source>
        <dbReference type="EMBL" id="KAH0543482.1"/>
    </source>
</evidence>